<evidence type="ECO:0000313" key="2">
    <source>
        <dbReference type="Proteomes" id="UP001054837"/>
    </source>
</evidence>
<reference evidence="1 2" key="1">
    <citation type="submission" date="2021-06" db="EMBL/GenBank/DDBJ databases">
        <title>Caerostris darwini draft genome.</title>
        <authorList>
            <person name="Kono N."/>
            <person name="Arakawa K."/>
        </authorList>
    </citation>
    <scope>NUCLEOTIDE SEQUENCE [LARGE SCALE GENOMIC DNA]</scope>
</reference>
<sequence length="187" mass="21208">MLLWNRSHFSNIPALWKAFANAQNPGNDPYCFVDLADHQSAAATLLAMNKRQQNVAKNSLTVNLDPDSSLRPTVVQSHILPTTATAVMPWTSSGTEGGGGMNFRALAELRDPSRPHEALLWVMLSSHLCPQLIIKDYDFLMDVTAFFYFVEFCFVEEGFGHLEEKKNSFRARKRDLLYKERGHDFID</sequence>
<comment type="caution">
    <text evidence="1">The sequence shown here is derived from an EMBL/GenBank/DDBJ whole genome shotgun (WGS) entry which is preliminary data.</text>
</comment>
<keyword evidence="2" id="KW-1185">Reference proteome</keyword>
<name>A0AAV4TSL7_9ARAC</name>
<organism evidence="1 2">
    <name type="scientific">Caerostris darwini</name>
    <dbReference type="NCBI Taxonomy" id="1538125"/>
    <lineage>
        <taxon>Eukaryota</taxon>
        <taxon>Metazoa</taxon>
        <taxon>Ecdysozoa</taxon>
        <taxon>Arthropoda</taxon>
        <taxon>Chelicerata</taxon>
        <taxon>Arachnida</taxon>
        <taxon>Araneae</taxon>
        <taxon>Araneomorphae</taxon>
        <taxon>Entelegynae</taxon>
        <taxon>Araneoidea</taxon>
        <taxon>Araneidae</taxon>
        <taxon>Caerostris</taxon>
    </lineage>
</organism>
<dbReference type="Proteomes" id="UP001054837">
    <property type="component" value="Unassembled WGS sequence"/>
</dbReference>
<proteinExistence type="predicted"/>
<protein>
    <submittedName>
        <fullName evidence="1">Uncharacterized protein</fullName>
    </submittedName>
</protein>
<accession>A0AAV4TSL7</accession>
<dbReference type="EMBL" id="BPLQ01010239">
    <property type="protein sequence ID" value="GIY49478.1"/>
    <property type="molecule type" value="Genomic_DNA"/>
</dbReference>
<dbReference type="AlphaFoldDB" id="A0AAV4TSL7"/>
<gene>
    <name evidence="1" type="ORF">CDAR_509881</name>
</gene>
<evidence type="ECO:0000313" key="1">
    <source>
        <dbReference type="EMBL" id="GIY49478.1"/>
    </source>
</evidence>